<evidence type="ECO:0000313" key="6">
    <source>
        <dbReference type="Proteomes" id="UP000244880"/>
    </source>
</evidence>
<keyword evidence="2" id="KW-0238">DNA-binding</keyword>
<evidence type="ECO:0000256" key="3">
    <source>
        <dbReference type="ARBA" id="ARBA00023163"/>
    </source>
</evidence>
<reference evidence="5 6" key="1">
    <citation type="submission" date="2018-03" db="EMBL/GenBank/DDBJ databases">
        <authorList>
            <person name="Keele B.F."/>
        </authorList>
    </citation>
    <scope>NUCLEOTIDE SEQUENCE [LARGE SCALE GENOMIC DNA]</scope>
    <source>
        <strain evidence="5 6">CECT 8599</strain>
    </source>
</reference>
<dbReference type="InterPro" id="IPR025996">
    <property type="entry name" value="MT1864/Rv1816-like_C"/>
</dbReference>
<dbReference type="InterPro" id="IPR050109">
    <property type="entry name" value="HTH-type_TetR-like_transc_reg"/>
</dbReference>
<dbReference type="OrthoDB" id="7223515at2"/>
<dbReference type="GO" id="GO:0003700">
    <property type="term" value="F:DNA-binding transcription factor activity"/>
    <property type="evidence" value="ECO:0007669"/>
    <property type="project" value="TreeGrafter"/>
</dbReference>
<keyword evidence="3" id="KW-0804">Transcription</keyword>
<protein>
    <recommendedName>
        <fullName evidence="4">HTH-type transcriptional regulator MT1864/Rv1816-like C-terminal domain-containing protein</fullName>
    </recommendedName>
</protein>
<organism evidence="5 6">
    <name type="scientific">Ascidiaceihabitans donghaensis</name>
    <dbReference type="NCBI Taxonomy" id="1510460"/>
    <lineage>
        <taxon>Bacteria</taxon>
        <taxon>Pseudomonadati</taxon>
        <taxon>Pseudomonadota</taxon>
        <taxon>Alphaproteobacteria</taxon>
        <taxon>Rhodobacterales</taxon>
        <taxon>Paracoccaceae</taxon>
        <taxon>Ascidiaceihabitans</taxon>
    </lineage>
</organism>
<evidence type="ECO:0000313" key="5">
    <source>
        <dbReference type="EMBL" id="SPH20170.1"/>
    </source>
</evidence>
<dbReference type="SUPFAM" id="SSF48498">
    <property type="entry name" value="Tetracyclin repressor-like, C-terminal domain"/>
    <property type="match status" value="1"/>
</dbReference>
<dbReference type="PANTHER" id="PTHR30055">
    <property type="entry name" value="HTH-TYPE TRANSCRIPTIONAL REGULATOR RUTR"/>
    <property type="match status" value="1"/>
</dbReference>
<evidence type="ECO:0000256" key="1">
    <source>
        <dbReference type="ARBA" id="ARBA00023015"/>
    </source>
</evidence>
<dbReference type="PANTHER" id="PTHR30055:SF234">
    <property type="entry name" value="HTH-TYPE TRANSCRIPTIONAL REGULATOR BETI"/>
    <property type="match status" value="1"/>
</dbReference>
<dbReference type="AlphaFoldDB" id="A0A2R8BAU9"/>
<sequence>MAGKVQERKEKLRVTLIDVAQNQIVSGGLASLKARDIARQAECALGAIYNVFDDINALVMAVNGRTFHALGADVTAAVEQAQGQSPNAQLIAMSKAYLGFAVDNTHLWRALFDLDMSVESQVPDWYLAELGQLFAHIAVPLAQLFPDLPEAELDLMVRALFSSVHGIVLLGLQNRISAVPRDQIEMMIAQVLNQVG</sequence>
<dbReference type="InterPro" id="IPR036271">
    <property type="entry name" value="Tet_transcr_reg_TetR-rel_C_sf"/>
</dbReference>
<dbReference type="SUPFAM" id="SSF46689">
    <property type="entry name" value="Homeodomain-like"/>
    <property type="match status" value="1"/>
</dbReference>
<dbReference type="Gene3D" id="1.10.357.10">
    <property type="entry name" value="Tetracycline Repressor, domain 2"/>
    <property type="match status" value="1"/>
</dbReference>
<evidence type="ECO:0000259" key="4">
    <source>
        <dbReference type="Pfam" id="PF13305"/>
    </source>
</evidence>
<dbReference type="EMBL" id="OMOR01000001">
    <property type="protein sequence ID" value="SPH20170.1"/>
    <property type="molecule type" value="Genomic_DNA"/>
</dbReference>
<keyword evidence="1" id="KW-0805">Transcription regulation</keyword>
<name>A0A2R8BAU9_9RHOB</name>
<keyword evidence="6" id="KW-1185">Reference proteome</keyword>
<gene>
    <name evidence="5" type="ORF">ASD8599_00909</name>
</gene>
<dbReference type="Pfam" id="PF13305">
    <property type="entry name" value="TetR_C_33"/>
    <property type="match status" value="1"/>
</dbReference>
<dbReference type="Proteomes" id="UP000244880">
    <property type="component" value="Unassembled WGS sequence"/>
</dbReference>
<evidence type="ECO:0000256" key="2">
    <source>
        <dbReference type="ARBA" id="ARBA00023125"/>
    </source>
</evidence>
<dbReference type="RefSeq" id="WP_108827421.1">
    <property type="nucleotide sequence ID" value="NZ_OMOR01000001.1"/>
</dbReference>
<accession>A0A2R8BAU9</accession>
<dbReference type="GO" id="GO:0000976">
    <property type="term" value="F:transcription cis-regulatory region binding"/>
    <property type="evidence" value="ECO:0007669"/>
    <property type="project" value="TreeGrafter"/>
</dbReference>
<feature type="domain" description="HTH-type transcriptional regulator MT1864/Rv1816-like C-terminal" evidence="4">
    <location>
        <begin position="90"/>
        <end position="185"/>
    </location>
</feature>
<proteinExistence type="predicted"/>
<dbReference type="InterPro" id="IPR009057">
    <property type="entry name" value="Homeodomain-like_sf"/>
</dbReference>